<organism evidence="2 3">
    <name type="scientific">Andalucia godoyi</name>
    <name type="common">Flagellate</name>
    <dbReference type="NCBI Taxonomy" id="505711"/>
    <lineage>
        <taxon>Eukaryota</taxon>
        <taxon>Discoba</taxon>
        <taxon>Jakobida</taxon>
        <taxon>Andalucina</taxon>
        <taxon>Andaluciidae</taxon>
        <taxon>Andalucia</taxon>
    </lineage>
</organism>
<dbReference type="PANTHER" id="PTHR34217">
    <property type="entry name" value="METAL-DEPENDENT CARBOXYPEPTIDASE"/>
    <property type="match status" value="1"/>
</dbReference>
<accession>A0A8K0AHL9</accession>
<evidence type="ECO:0000313" key="2">
    <source>
        <dbReference type="EMBL" id="KAF0852486.1"/>
    </source>
</evidence>
<evidence type="ECO:0000256" key="1">
    <source>
        <dbReference type="PIRSR" id="PIRSR006615-2"/>
    </source>
</evidence>
<dbReference type="PIRSF" id="PIRSF006615">
    <property type="entry name" value="Zn_crbxpep_Taq"/>
    <property type="match status" value="1"/>
</dbReference>
<dbReference type="GO" id="GO:0006508">
    <property type="term" value="P:proteolysis"/>
    <property type="evidence" value="ECO:0007669"/>
    <property type="project" value="InterPro"/>
</dbReference>
<feature type="active site" description="Proton donor/acceptor" evidence="1">
    <location>
        <position position="278"/>
    </location>
</feature>
<dbReference type="GO" id="GO:0004181">
    <property type="term" value="F:metallocarboxypeptidase activity"/>
    <property type="evidence" value="ECO:0007669"/>
    <property type="project" value="InterPro"/>
</dbReference>
<dbReference type="OrthoDB" id="10249837at2759"/>
<gene>
    <name evidence="2" type="ORF">ANDGO_06945</name>
</gene>
<dbReference type="CDD" id="cd06460">
    <property type="entry name" value="M32_Taq"/>
    <property type="match status" value="1"/>
</dbReference>
<keyword evidence="2" id="KW-0378">Hydrolase</keyword>
<dbReference type="PROSITE" id="PS52034">
    <property type="entry name" value="PEPTIDASE_M32"/>
    <property type="match status" value="1"/>
</dbReference>
<dbReference type="Pfam" id="PF02074">
    <property type="entry name" value="Peptidase_M32"/>
    <property type="match status" value="1"/>
</dbReference>
<keyword evidence="2" id="KW-0121">Carboxypeptidase</keyword>
<keyword evidence="3" id="KW-1185">Reference proteome</keyword>
<dbReference type="InterPro" id="IPR001333">
    <property type="entry name" value="Peptidase_M32_Taq"/>
</dbReference>
<dbReference type="AlphaFoldDB" id="A0A8K0AHL9"/>
<dbReference type="Gene3D" id="1.10.1370.30">
    <property type="match status" value="1"/>
</dbReference>
<comment type="caution">
    <text evidence="2">The sequence shown here is derived from an EMBL/GenBank/DDBJ whole genome shotgun (WGS) entry which is preliminary data.</text>
</comment>
<dbReference type="Proteomes" id="UP000799049">
    <property type="component" value="Unassembled WGS sequence"/>
</dbReference>
<dbReference type="SUPFAM" id="SSF55486">
    <property type="entry name" value="Metalloproteases ('zincins'), catalytic domain"/>
    <property type="match status" value="1"/>
</dbReference>
<dbReference type="PANTHER" id="PTHR34217:SF1">
    <property type="entry name" value="CARBOXYPEPTIDASE 1"/>
    <property type="match status" value="1"/>
</dbReference>
<proteinExistence type="predicted"/>
<name>A0A8K0AHL9_ANDGO</name>
<evidence type="ECO:0000313" key="3">
    <source>
        <dbReference type="Proteomes" id="UP000799049"/>
    </source>
</evidence>
<sequence length="520" mass="59353">MSTVRSVYDRLCVLLRRSHHFSGVNAIMQYDQQVFMPAGAASVRASQLELIAGFLHDLNTDPEFKTLFDSIDSFGPESVEKELTAYESAVIREARIKYRKHTSIPKNVEEERAKLESEGYDAWVRAKKAKDFSIFAPNLEKNLQMARTLASYMEPEKAQVNAYDVWIDQFERGLTQARLDPILKEIRTAVVPLLEKVLAARKNMDNSFAEVLSGTFDVEKLRKANEEIVKRLGFDFENGRMDASPHPFTTSSSPHDVRITTRYRADEWLQSITGSIHEAGHAFYEQNLKPTGLPVDEYLSMGIHESQSLFWERMVGLSNQFWKFAAPIVRDVGGVPLKLDTESEFADLMKAINDVNPNFIRVESDELTYVMHILMRYEFEAQMLAGTMKISELPQRWNAQIKDYLGLEVTDDAVGCLQDVHWSSPFVGYFPTYLLGAMNAAQIFAAVKRDIPDVMEKVEKGEFAVIKEWLTNKIHTHGTFYPSADELLTHATGEPMNPKYFIAYLREKYCAMYNIDPSTL</sequence>
<reference evidence="2" key="1">
    <citation type="submission" date="2019-09" db="EMBL/GenBank/DDBJ databases">
        <title>The Mitochondrial Proteome of the Jakobid, Andalucia godoyi, a Protist With the Most Gene-Rich and Bacteria-Like Mitochondrial Genome.</title>
        <authorList>
            <person name="Gray M.W."/>
            <person name="Burger G."/>
            <person name="Derelle R."/>
            <person name="Klimes V."/>
            <person name="Leger M."/>
            <person name="Sarrasin M."/>
            <person name="Vlcek C."/>
            <person name="Roger A.J."/>
            <person name="Elias M."/>
            <person name="Lang B.F."/>
        </authorList>
    </citation>
    <scope>NUCLEOTIDE SEQUENCE</scope>
    <source>
        <strain evidence="2">And28</strain>
    </source>
</reference>
<dbReference type="PRINTS" id="PR00998">
    <property type="entry name" value="CRBOXYPTASET"/>
</dbReference>
<dbReference type="EMBL" id="VRVR01000034">
    <property type="protein sequence ID" value="KAF0852486.1"/>
    <property type="molecule type" value="Genomic_DNA"/>
</dbReference>
<keyword evidence="2" id="KW-0645">Protease</keyword>
<protein>
    <submittedName>
        <fullName evidence="2">Mitochondrial Zn-dependent carboxypeptidase</fullName>
    </submittedName>
</protein>